<keyword evidence="3 8" id="KW-0863">Zinc-finger</keyword>
<sequence>MASISNNELGNIAEMTPVTNKRRRKKSMVWEHFTVETVGSGCTRACCKQCKQTFAYSTGSKLAGTSHLKRHIAMGSCPKIKNLDKKQITSYTPASSKTCMSGSTSNTPAKRRYQIEMECIAIYEKEKEQLVQLLGALPGRIGLTLSLWTSRQTLGYMCLTGHFIDDDWKVHRRMLNFMNVSSPHTEMALSDAIGACLSDWNMKTRLFTVTIDNSRSSHDLYSANLRDHLSCNSSLMLGGHLFFVRCYAHILSTVAQEALEAIHDVIYNVRESIKYIKSSPSREEKFCEIAEQLQIMNAKTLLSLDVQNHWNTTYLMLVGALELKHAFASLELSEAYYNEAPSMDDWKRVEIVCTHLRHLHDSAKLISSIANPTANIYFHEAWKIHFELSNAAAAEENLANGMSDMKV</sequence>
<keyword evidence="6" id="KW-0804">Transcription</keyword>
<protein>
    <recommendedName>
        <fullName evidence="9">BED-type domain-containing protein</fullName>
    </recommendedName>
</protein>
<keyword evidence="11" id="KW-1185">Reference proteome</keyword>
<comment type="subcellular location">
    <subcellularLocation>
        <location evidence="1">Nucleus</location>
    </subcellularLocation>
</comment>
<name>A0AAV9BG77_ACOGR</name>
<dbReference type="AlphaFoldDB" id="A0AAV9BG77"/>
<keyword evidence="7" id="KW-0539">Nucleus</keyword>
<evidence type="ECO:0000256" key="5">
    <source>
        <dbReference type="ARBA" id="ARBA00023015"/>
    </source>
</evidence>
<evidence type="ECO:0000256" key="7">
    <source>
        <dbReference type="ARBA" id="ARBA00023242"/>
    </source>
</evidence>
<evidence type="ECO:0000259" key="9">
    <source>
        <dbReference type="PROSITE" id="PS50808"/>
    </source>
</evidence>
<dbReference type="Proteomes" id="UP001179952">
    <property type="component" value="Unassembled WGS sequence"/>
</dbReference>
<keyword evidence="2" id="KW-0479">Metal-binding</keyword>
<evidence type="ECO:0000256" key="6">
    <source>
        <dbReference type="ARBA" id="ARBA00023163"/>
    </source>
</evidence>
<dbReference type="PROSITE" id="PS50808">
    <property type="entry name" value="ZF_BED"/>
    <property type="match status" value="1"/>
</dbReference>
<dbReference type="SUPFAM" id="SSF57667">
    <property type="entry name" value="beta-beta-alpha zinc fingers"/>
    <property type="match status" value="1"/>
</dbReference>
<organism evidence="10 11">
    <name type="scientific">Acorus gramineus</name>
    <name type="common">Dwarf sweet flag</name>
    <dbReference type="NCBI Taxonomy" id="55184"/>
    <lineage>
        <taxon>Eukaryota</taxon>
        <taxon>Viridiplantae</taxon>
        <taxon>Streptophyta</taxon>
        <taxon>Embryophyta</taxon>
        <taxon>Tracheophyta</taxon>
        <taxon>Spermatophyta</taxon>
        <taxon>Magnoliopsida</taxon>
        <taxon>Liliopsida</taxon>
        <taxon>Acoraceae</taxon>
        <taxon>Acorus</taxon>
    </lineage>
</organism>
<proteinExistence type="predicted"/>
<dbReference type="SUPFAM" id="SSF53098">
    <property type="entry name" value="Ribonuclease H-like"/>
    <property type="match status" value="1"/>
</dbReference>
<evidence type="ECO:0000313" key="11">
    <source>
        <dbReference type="Proteomes" id="UP001179952"/>
    </source>
</evidence>
<keyword evidence="4" id="KW-0862">Zinc</keyword>
<evidence type="ECO:0000256" key="2">
    <source>
        <dbReference type="ARBA" id="ARBA00022723"/>
    </source>
</evidence>
<evidence type="ECO:0000313" key="10">
    <source>
        <dbReference type="EMBL" id="KAK1275463.1"/>
    </source>
</evidence>
<evidence type="ECO:0000256" key="1">
    <source>
        <dbReference type="ARBA" id="ARBA00004123"/>
    </source>
</evidence>
<keyword evidence="5" id="KW-0805">Transcription regulation</keyword>
<dbReference type="GO" id="GO:0003677">
    <property type="term" value="F:DNA binding"/>
    <property type="evidence" value="ECO:0007669"/>
    <property type="project" value="InterPro"/>
</dbReference>
<dbReference type="GO" id="GO:0008270">
    <property type="term" value="F:zinc ion binding"/>
    <property type="evidence" value="ECO:0007669"/>
    <property type="project" value="UniProtKB-KW"/>
</dbReference>
<dbReference type="InterPro" id="IPR012337">
    <property type="entry name" value="RNaseH-like_sf"/>
</dbReference>
<dbReference type="InterPro" id="IPR052035">
    <property type="entry name" value="ZnF_BED_domain_contain"/>
</dbReference>
<dbReference type="GO" id="GO:0005634">
    <property type="term" value="C:nucleus"/>
    <property type="evidence" value="ECO:0007669"/>
    <property type="project" value="UniProtKB-SubCell"/>
</dbReference>
<evidence type="ECO:0000256" key="8">
    <source>
        <dbReference type="PROSITE-ProRule" id="PRU00027"/>
    </source>
</evidence>
<evidence type="ECO:0000256" key="3">
    <source>
        <dbReference type="ARBA" id="ARBA00022771"/>
    </source>
</evidence>
<dbReference type="InterPro" id="IPR003656">
    <property type="entry name" value="Znf_BED"/>
</dbReference>
<dbReference type="EMBL" id="JAUJYN010000003">
    <property type="protein sequence ID" value="KAK1275463.1"/>
    <property type="molecule type" value="Genomic_DNA"/>
</dbReference>
<dbReference type="GO" id="GO:0009791">
    <property type="term" value="P:post-embryonic development"/>
    <property type="evidence" value="ECO:0007669"/>
    <property type="project" value="UniProtKB-ARBA"/>
</dbReference>
<reference evidence="10" key="2">
    <citation type="submission" date="2023-06" db="EMBL/GenBank/DDBJ databases">
        <authorList>
            <person name="Ma L."/>
            <person name="Liu K.-W."/>
            <person name="Li Z."/>
            <person name="Hsiao Y.-Y."/>
            <person name="Qi Y."/>
            <person name="Fu T."/>
            <person name="Tang G."/>
            <person name="Zhang D."/>
            <person name="Sun W.-H."/>
            <person name="Liu D.-K."/>
            <person name="Li Y."/>
            <person name="Chen G.-Z."/>
            <person name="Liu X.-D."/>
            <person name="Liao X.-Y."/>
            <person name="Jiang Y.-T."/>
            <person name="Yu X."/>
            <person name="Hao Y."/>
            <person name="Huang J."/>
            <person name="Zhao X.-W."/>
            <person name="Ke S."/>
            <person name="Chen Y.-Y."/>
            <person name="Wu W.-L."/>
            <person name="Hsu J.-L."/>
            <person name="Lin Y.-F."/>
            <person name="Huang M.-D."/>
            <person name="Li C.-Y."/>
            <person name="Huang L."/>
            <person name="Wang Z.-W."/>
            <person name="Zhao X."/>
            <person name="Zhong W.-Y."/>
            <person name="Peng D.-H."/>
            <person name="Ahmad S."/>
            <person name="Lan S."/>
            <person name="Zhang J.-S."/>
            <person name="Tsai W.-C."/>
            <person name="Van De Peer Y."/>
            <person name="Liu Z.-J."/>
        </authorList>
    </citation>
    <scope>NUCLEOTIDE SEQUENCE</scope>
    <source>
        <strain evidence="10">SCP</strain>
        <tissue evidence="10">Leaves</tissue>
    </source>
</reference>
<feature type="domain" description="BED-type" evidence="9">
    <location>
        <begin position="24"/>
        <end position="84"/>
    </location>
</feature>
<reference evidence="10" key="1">
    <citation type="journal article" date="2023" name="Nat. Commun.">
        <title>Diploid and tetraploid genomes of Acorus and the evolution of monocots.</title>
        <authorList>
            <person name="Ma L."/>
            <person name="Liu K.W."/>
            <person name="Li Z."/>
            <person name="Hsiao Y.Y."/>
            <person name="Qi Y."/>
            <person name="Fu T."/>
            <person name="Tang G.D."/>
            <person name="Zhang D."/>
            <person name="Sun W.H."/>
            <person name="Liu D.K."/>
            <person name="Li Y."/>
            <person name="Chen G.Z."/>
            <person name="Liu X.D."/>
            <person name="Liao X.Y."/>
            <person name="Jiang Y.T."/>
            <person name="Yu X."/>
            <person name="Hao Y."/>
            <person name="Huang J."/>
            <person name="Zhao X.W."/>
            <person name="Ke S."/>
            <person name="Chen Y.Y."/>
            <person name="Wu W.L."/>
            <person name="Hsu J.L."/>
            <person name="Lin Y.F."/>
            <person name="Huang M.D."/>
            <person name="Li C.Y."/>
            <person name="Huang L."/>
            <person name="Wang Z.W."/>
            <person name="Zhao X."/>
            <person name="Zhong W.Y."/>
            <person name="Peng D.H."/>
            <person name="Ahmad S."/>
            <person name="Lan S."/>
            <person name="Zhang J.S."/>
            <person name="Tsai W.C."/>
            <person name="Van de Peer Y."/>
            <person name="Liu Z.J."/>
        </authorList>
    </citation>
    <scope>NUCLEOTIDE SEQUENCE</scope>
    <source>
        <strain evidence="10">SCP</strain>
    </source>
</reference>
<dbReference type="SMART" id="SM00614">
    <property type="entry name" value="ZnF_BED"/>
    <property type="match status" value="1"/>
</dbReference>
<comment type="caution">
    <text evidence="10">The sequence shown here is derived from an EMBL/GenBank/DDBJ whole genome shotgun (WGS) entry which is preliminary data.</text>
</comment>
<evidence type="ECO:0000256" key="4">
    <source>
        <dbReference type="ARBA" id="ARBA00022833"/>
    </source>
</evidence>
<dbReference type="PANTHER" id="PTHR46481">
    <property type="entry name" value="ZINC FINGER BED DOMAIN-CONTAINING PROTEIN 4"/>
    <property type="match status" value="1"/>
</dbReference>
<gene>
    <name evidence="10" type="ORF">QJS04_geneDACA016051</name>
</gene>
<dbReference type="PANTHER" id="PTHR46481:SF10">
    <property type="entry name" value="ZINC FINGER BED DOMAIN-CONTAINING PROTEIN 39"/>
    <property type="match status" value="1"/>
</dbReference>
<accession>A0AAV9BG77</accession>
<dbReference type="InterPro" id="IPR036236">
    <property type="entry name" value="Znf_C2H2_sf"/>
</dbReference>